<dbReference type="InterPro" id="IPR022761">
    <property type="entry name" value="Fumarate_lyase_N"/>
</dbReference>
<evidence type="ECO:0000256" key="1">
    <source>
        <dbReference type="ARBA" id="ARBA00004706"/>
    </source>
</evidence>
<dbReference type="Gene3D" id="1.10.275.10">
    <property type="entry name" value="Fumarase/aspartase (N-terminal domain)"/>
    <property type="match status" value="1"/>
</dbReference>
<dbReference type="PANTHER" id="PTHR43411">
    <property type="entry name" value="ADENYLOSUCCINATE LYASE"/>
    <property type="match status" value="1"/>
</dbReference>
<dbReference type="KEGG" id="csu:CSUB_C0735"/>
<evidence type="ECO:0000313" key="8">
    <source>
        <dbReference type="Proteomes" id="UP000008120"/>
    </source>
</evidence>
<dbReference type="BioCyc" id="CCAL311458:G131R-748-MONOMER"/>
<dbReference type="SUPFAM" id="SSF48557">
    <property type="entry name" value="L-aspartase-like"/>
    <property type="match status" value="1"/>
</dbReference>
<evidence type="ECO:0000313" key="6">
    <source>
        <dbReference type="EMBL" id="BAJ47744.1"/>
    </source>
</evidence>
<dbReference type="InterPro" id="IPR013539">
    <property type="entry name" value="PurB_C"/>
</dbReference>
<dbReference type="GO" id="GO:0004018">
    <property type="term" value="F:N6-(1,2-dicarboxyethyl)AMP AMP-lyase (fumarate-forming) activity"/>
    <property type="evidence" value="ECO:0007669"/>
    <property type="project" value="InterPro"/>
</dbReference>
<dbReference type="Gene3D" id="1.10.40.30">
    <property type="entry name" value="Fumarase/aspartase (C-terminal domain)"/>
    <property type="match status" value="1"/>
</dbReference>
<keyword evidence="6" id="KW-0456">Lyase</keyword>
<name>E6N627_CALS0</name>
<reference evidence="6 8" key="1">
    <citation type="journal article" date="2005" name="Environ. Microbiol.">
        <title>Genetic and functional properties of uncultivated thermophilic crenarchaeotes from a subsurface gold mine as revealed by analysis of genome fragments.</title>
        <authorList>
            <person name="Nunoura T."/>
            <person name="Hirayama H."/>
            <person name="Takami H."/>
            <person name="Oida H."/>
            <person name="Nishi S."/>
            <person name="Shimamura S."/>
            <person name="Suzuki Y."/>
            <person name="Inagaki F."/>
            <person name="Takai K."/>
            <person name="Nealson K.H."/>
            <person name="Horikoshi K."/>
        </authorList>
    </citation>
    <scope>NUCLEOTIDE SEQUENCE [LARGE SCALE GENOMIC DNA]</scope>
</reference>
<dbReference type="AlphaFoldDB" id="E6N627"/>
<reference evidence="6 8" key="2">
    <citation type="journal article" date="2011" name="Nucleic Acids Res.">
        <title>Insights into the evolution of Archaea and eukaryotic protein modifier systems revealed by the genome of a novel archaeal group.</title>
        <authorList>
            <person name="Nunoura T."/>
            <person name="Takaki Y."/>
            <person name="Kakuta J."/>
            <person name="Nishi S."/>
            <person name="Sugahara J."/>
            <person name="Kazama H."/>
            <person name="Chee G."/>
            <person name="Hattori M."/>
            <person name="Kanai A."/>
            <person name="Atomi H."/>
            <person name="Takai K."/>
            <person name="Takami H."/>
        </authorList>
    </citation>
    <scope>NUCLEOTIDE SEQUENCE [LARGE SCALE GENOMIC DNA]</scope>
</reference>
<evidence type="ECO:0000256" key="2">
    <source>
        <dbReference type="ARBA" id="ARBA00004734"/>
    </source>
</evidence>
<dbReference type="InterPro" id="IPR047136">
    <property type="entry name" value="PurB_bact"/>
</dbReference>
<sequence length="454" mass="50527">MRLGAITPIDGRYREKLEECSRFFSEYALIRYRLVVEACYLRAFLAAIGKGSEAHAVEGLEKELWELPMEEAVEVKNIERRVGHDVVAVTLFLEKKLEERGHAALKPFIHFGLTSEDINNIAYGMALRDFIQTSLTPVLANLVKEITSLAETHASTPYLARTHGQPAVPTTFGSYLANYGYRLAKLTAKLKNLRPQAKLGGAVGDLSAHKTAYPQVDWVSFAEKFVEQMGLEYMPAATQVAPHERFSEILQTVAAIASVAANLCRDFWLFGALGLVEFGKPSEHRHSSTMPQKHNPLLFENAEGCFDLAADMLSYMATRLISSRLHRDLSDSVIKRFYGTALALTLLGVKNLIQALGQTHVKTDKMREEVEKTPEASAEILQLILRKHGVEDGYSLAAQAAEKGLGWLRETLSARGLDPRIIDEAAVTRYVEAGFEKAVMLVERVREIVRALNV</sequence>
<dbReference type="EMBL" id="BA000048">
    <property type="protein sequence ID" value="BAJ50593.1"/>
    <property type="molecule type" value="Genomic_DNA"/>
</dbReference>
<dbReference type="Pfam" id="PF08328">
    <property type="entry name" value="ASL_C"/>
    <property type="match status" value="1"/>
</dbReference>
<organism evidence="6 8">
    <name type="scientific">Caldiarchaeum subterraneum</name>
    <dbReference type="NCBI Taxonomy" id="311458"/>
    <lineage>
        <taxon>Archaea</taxon>
        <taxon>Nitrososphaerota</taxon>
        <taxon>Candidatus Caldarchaeales</taxon>
        <taxon>Candidatus Caldarchaeaceae</taxon>
        <taxon>Candidatus Caldarchaeum</taxon>
    </lineage>
</organism>
<evidence type="ECO:0000256" key="3">
    <source>
        <dbReference type="ARBA" id="ARBA00022755"/>
    </source>
</evidence>
<dbReference type="InterPro" id="IPR008948">
    <property type="entry name" value="L-Aspartase-like"/>
</dbReference>
<evidence type="ECO:0000313" key="7">
    <source>
        <dbReference type="EMBL" id="BAJ50593.1"/>
    </source>
</evidence>
<dbReference type="Proteomes" id="UP000008120">
    <property type="component" value="Chromosome"/>
</dbReference>
<dbReference type="EMBL" id="AP011845">
    <property type="protein sequence ID" value="BAJ47744.1"/>
    <property type="molecule type" value="Genomic_DNA"/>
</dbReference>
<accession>E6N627</accession>
<dbReference type="InterPro" id="IPR000362">
    <property type="entry name" value="Fumarate_lyase_fam"/>
</dbReference>
<comment type="pathway">
    <text evidence="1">Purine metabolism; IMP biosynthesis via de novo pathway; 5-amino-1-(5-phospho-D-ribosyl)imidazole-4-carboxamide from 5-amino-1-(5-phospho-D-ribosyl)imidazole-4-carboxylate: step 2/2.</text>
</comment>
<comment type="pathway">
    <text evidence="2">Purine metabolism; AMP biosynthesis via de novo pathway; AMP from IMP: step 2/2.</text>
</comment>
<dbReference type="STRING" id="311458.CSUB_C0735"/>
<evidence type="ECO:0000259" key="5">
    <source>
        <dbReference type="Pfam" id="PF08328"/>
    </source>
</evidence>
<protein>
    <submittedName>
        <fullName evidence="6">Adenylosuccinate lyase</fullName>
        <ecNumber evidence="6">4.3.2.2</ecNumber>
    </submittedName>
</protein>
<dbReference type="Pfam" id="PF00206">
    <property type="entry name" value="Lyase_1"/>
    <property type="match status" value="1"/>
</dbReference>
<feature type="domain" description="Fumarate lyase N-terminal" evidence="4">
    <location>
        <begin position="11"/>
        <end position="304"/>
    </location>
</feature>
<feature type="domain" description="Adenylosuccinate lyase PurB C-terminal" evidence="5">
    <location>
        <begin position="323"/>
        <end position="395"/>
    </location>
</feature>
<proteinExistence type="predicted"/>
<keyword evidence="3" id="KW-0658">Purine biosynthesis</keyword>
<dbReference type="Gene3D" id="1.20.200.10">
    <property type="entry name" value="Fumarase/aspartase (Central domain)"/>
    <property type="match status" value="1"/>
</dbReference>
<gene>
    <name evidence="7" type="ORF">CSUB_C0735</name>
    <name evidence="6" type="ORF">HGMM_F13A09C29</name>
</gene>
<dbReference type="InterPro" id="IPR024083">
    <property type="entry name" value="Fumarase/histidase_N"/>
</dbReference>
<dbReference type="PRINTS" id="PR00149">
    <property type="entry name" value="FUMRATELYASE"/>
</dbReference>
<dbReference type="EC" id="4.3.2.2" evidence="6"/>
<dbReference type="PANTHER" id="PTHR43411:SF1">
    <property type="entry name" value="ADENYLOSUCCINATE LYASE"/>
    <property type="match status" value="1"/>
</dbReference>
<evidence type="ECO:0000259" key="4">
    <source>
        <dbReference type="Pfam" id="PF00206"/>
    </source>
</evidence>
<dbReference type="GO" id="GO:0006188">
    <property type="term" value="P:IMP biosynthetic process"/>
    <property type="evidence" value="ECO:0007669"/>
    <property type="project" value="InterPro"/>
</dbReference>